<dbReference type="EMBL" id="NGJU01000012">
    <property type="protein sequence ID" value="RST94964.1"/>
    <property type="molecule type" value="Genomic_DNA"/>
</dbReference>
<sequence>MKNLQSFKATKMTKNQRLTLLSSAFGMGLENMDIMFIAYSLTSIIHELGLSGAQAGLISSVTNIGMLLGGLFFGRLADKYGRIRIFTYTIFIFALATAAMYFASNIYWIYFFRLLAGIGAGGEYGIGIALVAEAFPPQKVGKMSSVIAISGQIGAIAAAVLSALLLPLFGWRGLFLFGLLPVILAFIVRDKLEESPTWQANRAEPSQTTIKAELFGSPQLIKRTMTLMLMAVVQIAGYFGLMNWLPSIMQTELGFSVAGSSYWMIATITGMSLGMLVFGRFFDKYGPRLSFAVFLIASAISVFIFPLAQSPVALLLLGMIVGFFSNGMFGGYGAIVSLLYPTHVRSLANNLVINGGRAIGGFSSVLIGFLLDKYNLSVVMTCLSVMYLLSFGLMMSLTELKQAKFKQVVNEG</sequence>
<feature type="transmembrane region" description="Helical" evidence="6">
    <location>
        <begin position="224"/>
        <end position="241"/>
    </location>
</feature>
<keyword evidence="5 6" id="KW-0472">Membrane</keyword>
<evidence type="ECO:0000256" key="1">
    <source>
        <dbReference type="ARBA" id="ARBA00004651"/>
    </source>
</evidence>
<evidence type="ECO:0000256" key="2">
    <source>
        <dbReference type="ARBA" id="ARBA00022448"/>
    </source>
</evidence>
<keyword evidence="9" id="KW-1185">Reference proteome</keyword>
<keyword evidence="3 6" id="KW-0812">Transmembrane</keyword>
<name>A0A429ZMN7_9ENTE</name>
<dbReference type="InterPro" id="IPR036259">
    <property type="entry name" value="MFS_trans_sf"/>
</dbReference>
<feature type="transmembrane region" description="Helical" evidence="6">
    <location>
        <begin position="144"/>
        <end position="165"/>
    </location>
</feature>
<dbReference type="PROSITE" id="PS50850">
    <property type="entry name" value="MFS"/>
    <property type="match status" value="1"/>
</dbReference>
<feature type="domain" description="Major facilitator superfamily (MFS) profile" evidence="7">
    <location>
        <begin position="19"/>
        <end position="402"/>
    </location>
</feature>
<dbReference type="PANTHER" id="PTHR23508">
    <property type="entry name" value="CARBOXYLIC ACID TRANSPORTER PROTEIN HOMOLOG"/>
    <property type="match status" value="1"/>
</dbReference>
<dbReference type="GeneID" id="98568474"/>
<evidence type="ECO:0000256" key="6">
    <source>
        <dbReference type="SAM" id="Phobius"/>
    </source>
</evidence>
<feature type="transmembrane region" description="Helical" evidence="6">
    <location>
        <begin position="85"/>
        <end position="104"/>
    </location>
</feature>
<keyword evidence="4 6" id="KW-1133">Transmembrane helix</keyword>
<dbReference type="PANTHER" id="PTHR23508:SF10">
    <property type="entry name" value="CARBOXYLIC ACID TRANSPORTER PROTEIN HOMOLOG"/>
    <property type="match status" value="1"/>
</dbReference>
<dbReference type="InterPro" id="IPR011701">
    <property type="entry name" value="MFS"/>
</dbReference>
<feature type="transmembrane region" description="Helical" evidence="6">
    <location>
        <begin position="261"/>
        <end position="282"/>
    </location>
</feature>
<dbReference type="InterPro" id="IPR020846">
    <property type="entry name" value="MFS_dom"/>
</dbReference>
<feature type="transmembrane region" description="Helical" evidence="6">
    <location>
        <begin position="20"/>
        <end position="41"/>
    </location>
</feature>
<dbReference type="AlphaFoldDB" id="A0A429ZMN7"/>
<dbReference type="GO" id="GO:0005886">
    <property type="term" value="C:plasma membrane"/>
    <property type="evidence" value="ECO:0007669"/>
    <property type="project" value="UniProtKB-SubCell"/>
</dbReference>
<dbReference type="GO" id="GO:0046943">
    <property type="term" value="F:carboxylic acid transmembrane transporter activity"/>
    <property type="evidence" value="ECO:0007669"/>
    <property type="project" value="TreeGrafter"/>
</dbReference>
<comment type="subcellular location">
    <subcellularLocation>
        <location evidence="1">Cell membrane</location>
        <topology evidence="1">Multi-pass membrane protein</topology>
    </subcellularLocation>
</comment>
<evidence type="ECO:0000259" key="7">
    <source>
        <dbReference type="PROSITE" id="PS50850"/>
    </source>
</evidence>
<dbReference type="SUPFAM" id="SSF103473">
    <property type="entry name" value="MFS general substrate transporter"/>
    <property type="match status" value="1"/>
</dbReference>
<feature type="transmembrane region" description="Helical" evidence="6">
    <location>
        <begin position="110"/>
        <end position="132"/>
    </location>
</feature>
<feature type="transmembrane region" description="Helical" evidence="6">
    <location>
        <begin position="351"/>
        <end position="371"/>
    </location>
</feature>
<feature type="transmembrane region" description="Helical" evidence="6">
    <location>
        <begin position="314"/>
        <end position="339"/>
    </location>
</feature>
<feature type="transmembrane region" description="Helical" evidence="6">
    <location>
        <begin position="289"/>
        <end position="308"/>
    </location>
</feature>
<dbReference type="Proteomes" id="UP000287239">
    <property type="component" value="Unassembled WGS sequence"/>
</dbReference>
<feature type="transmembrane region" description="Helical" evidence="6">
    <location>
        <begin position="53"/>
        <end position="73"/>
    </location>
</feature>
<accession>A0A429ZMN7</accession>
<evidence type="ECO:0000256" key="3">
    <source>
        <dbReference type="ARBA" id="ARBA00022692"/>
    </source>
</evidence>
<evidence type="ECO:0000313" key="9">
    <source>
        <dbReference type="Proteomes" id="UP000287239"/>
    </source>
</evidence>
<feature type="transmembrane region" description="Helical" evidence="6">
    <location>
        <begin position="171"/>
        <end position="188"/>
    </location>
</feature>
<dbReference type="Gene3D" id="1.20.1250.20">
    <property type="entry name" value="MFS general substrate transporter like domains"/>
    <property type="match status" value="1"/>
</dbReference>
<dbReference type="RefSeq" id="WP_244922582.1">
    <property type="nucleotide sequence ID" value="NZ_NGJU01000012.1"/>
</dbReference>
<gene>
    <name evidence="8" type="ORF">CBF35_08830</name>
</gene>
<organism evidence="8 9">
    <name type="scientific">Vagococcus salmoninarum</name>
    <dbReference type="NCBI Taxonomy" id="2739"/>
    <lineage>
        <taxon>Bacteria</taxon>
        <taxon>Bacillati</taxon>
        <taxon>Bacillota</taxon>
        <taxon>Bacilli</taxon>
        <taxon>Lactobacillales</taxon>
        <taxon>Enterococcaceae</taxon>
        <taxon>Vagococcus</taxon>
    </lineage>
</organism>
<dbReference type="Pfam" id="PF07690">
    <property type="entry name" value="MFS_1"/>
    <property type="match status" value="1"/>
</dbReference>
<reference evidence="8 9" key="1">
    <citation type="submission" date="2017-05" db="EMBL/GenBank/DDBJ databases">
        <title>Vagococcus spp. assemblies.</title>
        <authorList>
            <person name="Gulvik C.A."/>
        </authorList>
    </citation>
    <scope>NUCLEOTIDE SEQUENCE [LARGE SCALE GENOMIC DNA]</scope>
    <source>
        <strain evidence="8 9">NCFB 2777</strain>
    </source>
</reference>
<evidence type="ECO:0000256" key="5">
    <source>
        <dbReference type="ARBA" id="ARBA00023136"/>
    </source>
</evidence>
<feature type="transmembrane region" description="Helical" evidence="6">
    <location>
        <begin position="377"/>
        <end position="397"/>
    </location>
</feature>
<evidence type="ECO:0000256" key="4">
    <source>
        <dbReference type="ARBA" id="ARBA00022989"/>
    </source>
</evidence>
<proteinExistence type="predicted"/>
<comment type="caution">
    <text evidence="8">The sequence shown here is derived from an EMBL/GenBank/DDBJ whole genome shotgun (WGS) entry which is preliminary data.</text>
</comment>
<protein>
    <submittedName>
        <fullName evidence="8">MFS transporter</fullName>
    </submittedName>
</protein>
<keyword evidence="2" id="KW-0813">Transport</keyword>
<evidence type="ECO:0000313" key="8">
    <source>
        <dbReference type="EMBL" id="RST94964.1"/>
    </source>
</evidence>